<feature type="chain" id="PRO_5046210935" description="DNA-binding beta-propeller fold protein YncE" evidence="1">
    <location>
        <begin position="30"/>
        <end position="579"/>
    </location>
</feature>
<organism evidence="2 3">
    <name type="scientific">Paraconexibacter antarcticus</name>
    <dbReference type="NCBI Taxonomy" id="2949664"/>
    <lineage>
        <taxon>Bacteria</taxon>
        <taxon>Bacillati</taxon>
        <taxon>Actinomycetota</taxon>
        <taxon>Thermoleophilia</taxon>
        <taxon>Solirubrobacterales</taxon>
        <taxon>Paraconexibacteraceae</taxon>
        <taxon>Paraconexibacter</taxon>
    </lineage>
</organism>
<keyword evidence="1" id="KW-0732">Signal</keyword>
<evidence type="ECO:0000256" key="1">
    <source>
        <dbReference type="SAM" id="SignalP"/>
    </source>
</evidence>
<name>A0ABY5DNR1_9ACTN</name>
<keyword evidence="3" id="KW-1185">Reference proteome</keyword>
<evidence type="ECO:0008006" key="4">
    <source>
        <dbReference type="Google" id="ProtNLM"/>
    </source>
</evidence>
<dbReference type="InterPro" id="IPR015943">
    <property type="entry name" value="WD40/YVTN_repeat-like_dom_sf"/>
</dbReference>
<evidence type="ECO:0000313" key="2">
    <source>
        <dbReference type="EMBL" id="UTI63663.1"/>
    </source>
</evidence>
<feature type="signal peptide" evidence="1">
    <location>
        <begin position="1"/>
        <end position="29"/>
    </location>
</feature>
<gene>
    <name evidence="2" type="ORF">NBH00_20255</name>
</gene>
<protein>
    <recommendedName>
        <fullName evidence="4">DNA-binding beta-propeller fold protein YncE</fullName>
    </recommendedName>
</protein>
<dbReference type="RefSeq" id="WP_254570387.1">
    <property type="nucleotide sequence ID" value="NZ_CP098502.1"/>
</dbReference>
<evidence type="ECO:0000313" key="3">
    <source>
        <dbReference type="Proteomes" id="UP001056035"/>
    </source>
</evidence>
<dbReference type="EMBL" id="CP098502">
    <property type="protein sequence ID" value="UTI63663.1"/>
    <property type="molecule type" value="Genomic_DNA"/>
</dbReference>
<dbReference type="Gene3D" id="2.130.10.10">
    <property type="entry name" value="YVTN repeat-like/Quinoprotein amine dehydrogenase"/>
    <property type="match status" value="1"/>
</dbReference>
<reference evidence="2 3" key="1">
    <citation type="submission" date="2022-06" db="EMBL/GenBank/DDBJ databases">
        <title>Paraconexibacter antarcticus.</title>
        <authorList>
            <person name="Kim C.S."/>
        </authorList>
    </citation>
    <scope>NUCLEOTIDE SEQUENCE [LARGE SCALE GENOMIC DNA]</scope>
    <source>
        <strain evidence="2 3">02-257</strain>
    </source>
</reference>
<sequence length="579" mass="61854">MRRTPRTLGRVVATLCVATAVVAPQTAAAQGALGPLNDLGALSQGAGQTPAKLPMQHNPEPALVATPRAVCGPGAKPEPGIQGRVPASAATGGLHCNATLLAHQGTSGGFKVLRYVDTQGRECAYYDTALLFPLNALKLDSTSVGVAVLDMSDPAHPVQTDTLTEPPMLSPHESLNLNVRRGLIAAVLGNPATAPGLVSIYDAHADCRHPQLQSTQLLARLGHESGFSEDGRTFYATGTATTSITAIDVTDPRHPHDLWQGNVVSHGMTLSDDGNRAYIADPLGHNMLILDTSEIQARKAHPQVREISRLTWQSATIPQNAIPFTEDGHPYVLEFDEYSAGTFGGNPDDVGAARIIDIADERSPRVIANLRLQVDQPADHKAAAGDPGALSPVQGYAAHYCNIPTRTDPKVVACSFIASGLRVFDISELTRPKEIAYFVAPTVPRAENGFMASDFAMSQPAFAADRKEIWYTDGASGFNVVRIDPSVWPAAAPALRCSSRRRFTATLTLPRGARVRTATATLGGRRVRTTRRGRRLSAVVDLRGIRRLTVKLTIRATLRGGRTAGTTRTYHPCTRGGRR</sequence>
<dbReference type="SUPFAM" id="SSF75011">
    <property type="entry name" value="3-carboxy-cis,cis-mucoante lactonizing enzyme"/>
    <property type="match status" value="1"/>
</dbReference>
<proteinExistence type="predicted"/>
<dbReference type="Proteomes" id="UP001056035">
    <property type="component" value="Chromosome"/>
</dbReference>
<accession>A0ABY5DNR1</accession>